<evidence type="ECO:0000256" key="2">
    <source>
        <dbReference type="ARBA" id="ARBA00010701"/>
    </source>
</evidence>
<dbReference type="STRING" id="284811.Q753W6"/>
<protein>
    <submittedName>
        <fullName evidence="14">AFR206Cp</fullName>
    </submittedName>
</protein>
<feature type="domain" description="AB hydrolase-1" evidence="13">
    <location>
        <begin position="109"/>
        <end position="403"/>
    </location>
</feature>
<evidence type="ECO:0000256" key="4">
    <source>
        <dbReference type="ARBA" id="ARBA00022729"/>
    </source>
</evidence>
<dbReference type="OMA" id="WSRRNLY"/>
<evidence type="ECO:0000256" key="9">
    <source>
        <dbReference type="ARBA" id="ARBA00023136"/>
    </source>
</evidence>
<dbReference type="RefSeq" id="NP_985753.1">
    <property type="nucleotide sequence ID" value="NM_211107.1"/>
</dbReference>
<dbReference type="FunCoup" id="Q753W6">
    <property type="interactions" value="1440"/>
</dbReference>
<dbReference type="PIRSF" id="PIRSF000862">
    <property type="entry name" value="Steryl_ester_lip"/>
    <property type="match status" value="1"/>
</dbReference>
<keyword evidence="6" id="KW-0442">Lipid degradation</keyword>
<feature type="active site" description="Charge relay system" evidence="11">
    <location>
        <position position="372"/>
    </location>
</feature>
<comment type="subcellular location">
    <subcellularLocation>
        <location evidence="1">Membrane</location>
        <topology evidence="1">Single-pass membrane protein</topology>
    </subcellularLocation>
</comment>
<evidence type="ECO:0000256" key="8">
    <source>
        <dbReference type="ARBA" id="ARBA00023098"/>
    </source>
</evidence>
<dbReference type="FunFam" id="3.40.50.1820:FF:000095">
    <property type="entry name" value="Triglyceride lipase-cholesterol esterase"/>
    <property type="match status" value="1"/>
</dbReference>
<sequence>MQKQTEAAETRSRPQGARQLLGYAVGLTALAEVLLWQLFRLILAVFWKREPKHGRPDAGRVLEAELAAARDIYDMCRLFGVSLRTHMVRTEDDYLLAVHHIPASEAGAPVVYLHHGLMMSSDIWCCRLDRQDSLPFVLAASGYDVWMGNNRGNRYSTKHLRCAPHDERFWDFSLDEFALFDIPNTVDYILAATGARTLTCIGFSQGSAQLFAALSVHAGLNCKVSRLVAIAPAMTPPGMHHRLLDSLIKFTPNLTYLLFGRKALLSSTVLWQRLLPHGVFDALIDRALCLLFGWRSANIAPEQKHVSYSKLYSTTSVKCIVHWFQILRAQQFQFFHPSDCLFHSVARPYAVAHFPTNTSITVPTMLIYGTSDSLVGINVLLKNLPGQRLDIVAVPGYEHLDLLWGRKVRELVIKPLLALLDHDSRTRAEDKASSCQTAGHQV</sequence>
<dbReference type="InterPro" id="IPR029058">
    <property type="entry name" value="AB_hydrolase_fold"/>
</dbReference>
<dbReference type="InParanoid" id="Q753W6"/>
<evidence type="ECO:0000256" key="3">
    <source>
        <dbReference type="ARBA" id="ARBA00022692"/>
    </source>
</evidence>
<evidence type="ECO:0000256" key="10">
    <source>
        <dbReference type="ARBA" id="ARBA00023180"/>
    </source>
</evidence>
<organism evidence="14 15">
    <name type="scientific">Eremothecium gossypii (strain ATCC 10895 / CBS 109.51 / FGSC 9923 / NRRL Y-1056)</name>
    <name type="common">Yeast</name>
    <name type="synonym">Ashbya gossypii</name>
    <dbReference type="NCBI Taxonomy" id="284811"/>
    <lineage>
        <taxon>Eukaryota</taxon>
        <taxon>Fungi</taxon>
        <taxon>Dikarya</taxon>
        <taxon>Ascomycota</taxon>
        <taxon>Saccharomycotina</taxon>
        <taxon>Saccharomycetes</taxon>
        <taxon>Saccharomycetales</taxon>
        <taxon>Saccharomycetaceae</taxon>
        <taxon>Eremothecium</taxon>
    </lineage>
</organism>
<dbReference type="eggNOG" id="KOG2624">
    <property type="taxonomic scope" value="Eukaryota"/>
</dbReference>
<keyword evidence="7 12" id="KW-1133">Transmembrane helix</keyword>
<keyword evidence="5" id="KW-0378">Hydrolase</keyword>
<dbReference type="GO" id="GO:0016125">
    <property type="term" value="P:sterol metabolic process"/>
    <property type="evidence" value="ECO:0000318"/>
    <property type="project" value="GO_Central"/>
</dbReference>
<dbReference type="Gene3D" id="3.40.50.1820">
    <property type="entry name" value="alpha/beta hydrolase"/>
    <property type="match status" value="1"/>
</dbReference>
<dbReference type="EMBL" id="AE016819">
    <property type="protein sequence ID" value="AAS53577.1"/>
    <property type="molecule type" value="Genomic_DNA"/>
</dbReference>
<keyword evidence="3 12" id="KW-0812">Transmembrane</keyword>
<keyword evidence="4" id="KW-0732">Signal</keyword>
<dbReference type="PANTHER" id="PTHR11005">
    <property type="entry name" value="LYSOSOMAL ACID LIPASE-RELATED"/>
    <property type="match status" value="1"/>
</dbReference>
<dbReference type="Proteomes" id="UP000000591">
    <property type="component" value="Chromosome VI"/>
</dbReference>
<dbReference type="GO" id="GO:0016042">
    <property type="term" value="P:lipid catabolic process"/>
    <property type="evidence" value="ECO:0007669"/>
    <property type="project" value="UniProtKB-KW"/>
</dbReference>
<keyword evidence="9 12" id="KW-0472">Membrane</keyword>
<reference evidence="14 15" key="1">
    <citation type="journal article" date="2004" name="Science">
        <title>The Ashbya gossypii genome as a tool for mapping the ancient Saccharomyces cerevisiae genome.</title>
        <authorList>
            <person name="Dietrich F.S."/>
            <person name="Voegeli S."/>
            <person name="Brachat S."/>
            <person name="Lerch A."/>
            <person name="Gates K."/>
            <person name="Steiner S."/>
            <person name="Mohr C."/>
            <person name="Pohlmann R."/>
            <person name="Luedi P."/>
            <person name="Choi S."/>
            <person name="Wing R.A."/>
            <person name="Flavier A."/>
            <person name="Gaffney T.D."/>
            <person name="Philippsen P."/>
        </authorList>
    </citation>
    <scope>NUCLEOTIDE SEQUENCE [LARGE SCALE GENOMIC DNA]</scope>
    <source>
        <strain evidence="15">ATCC 10895 / CBS 109.51 / FGSC 9923 / NRRL Y-1056</strain>
    </source>
</reference>
<dbReference type="Pfam" id="PF00561">
    <property type="entry name" value="Abhydrolase_1"/>
    <property type="match status" value="1"/>
</dbReference>
<evidence type="ECO:0000313" key="15">
    <source>
        <dbReference type="Proteomes" id="UP000000591"/>
    </source>
</evidence>
<evidence type="ECO:0000256" key="7">
    <source>
        <dbReference type="ARBA" id="ARBA00022989"/>
    </source>
</evidence>
<accession>Q753W6</accession>
<gene>
    <name evidence="14" type="ORF">AGOS_AFR206C</name>
</gene>
<dbReference type="GeneID" id="4622014"/>
<dbReference type="SUPFAM" id="SSF53474">
    <property type="entry name" value="alpha/beta-Hydrolases"/>
    <property type="match status" value="1"/>
</dbReference>
<dbReference type="InterPro" id="IPR000073">
    <property type="entry name" value="AB_hydrolase_1"/>
</dbReference>
<name>Q753W6_EREGS</name>
<evidence type="ECO:0000256" key="12">
    <source>
        <dbReference type="SAM" id="Phobius"/>
    </source>
</evidence>
<evidence type="ECO:0000259" key="13">
    <source>
        <dbReference type="Pfam" id="PF00561"/>
    </source>
</evidence>
<dbReference type="GO" id="GO:0016020">
    <property type="term" value="C:membrane"/>
    <property type="evidence" value="ECO:0007669"/>
    <property type="project" value="UniProtKB-SubCell"/>
</dbReference>
<dbReference type="OrthoDB" id="9974421at2759"/>
<evidence type="ECO:0000313" key="14">
    <source>
        <dbReference type="EMBL" id="AAS53577.1"/>
    </source>
</evidence>
<dbReference type="GO" id="GO:0004771">
    <property type="term" value="F:sterol ester esterase activity"/>
    <property type="evidence" value="ECO:0000318"/>
    <property type="project" value="GO_Central"/>
</dbReference>
<keyword evidence="10" id="KW-0325">Glycoprotein</keyword>
<feature type="transmembrane region" description="Helical" evidence="12">
    <location>
        <begin position="20"/>
        <end position="47"/>
    </location>
</feature>
<dbReference type="HOGENOM" id="CLU_010974_5_0_1"/>
<evidence type="ECO:0000256" key="6">
    <source>
        <dbReference type="ARBA" id="ARBA00022963"/>
    </source>
</evidence>
<dbReference type="ESTHER" id="ashgo-q753w6">
    <property type="family name" value="Acidic_Lipase"/>
</dbReference>
<proteinExistence type="inferred from homology"/>
<comment type="similarity">
    <text evidence="2">Belongs to the AB hydrolase superfamily. Lipase family.</text>
</comment>
<dbReference type="InterPro" id="IPR025483">
    <property type="entry name" value="Lipase_euk"/>
</dbReference>
<evidence type="ECO:0000256" key="5">
    <source>
        <dbReference type="ARBA" id="ARBA00022801"/>
    </source>
</evidence>
<keyword evidence="15" id="KW-1185">Reference proteome</keyword>
<keyword evidence="8" id="KW-0443">Lipid metabolism</keyword>
<evidence type="ECO:0000256" key="11">
    <source>
        <dbReference type="PIRSR" id="PIRSR000862-1"/>
    </source>
</evidence>
<evidence type="ECO:0000256" key="1">
    <source>
        <dbReference type="ARBA" id="ARBA00004167"/>
    </source>
</evidence>
<feature type="active site" description="Nucleophile" evidence="11">
    <location>
        <position position="204"/>
    </location>
</feature>
<dbReference type="AlphaFoldDB" id="Q753W6"/>
<dbReference type="KEGG" id="ago:AGOS_AFR206C"/>
<feature type="active site" description="Charge relay system" evidence="11">
    <location>
        <position position="399"/>
    </location>
</feature>
<reference evidence="15" key="2">
    <citation type="journal article" date="2013" name="G3 (Bethesda)">
        <title>Genomes of Ashbya fungi isolated from insects reveal four mating-type loci, numerous translocations, lack of transposons, and distinct gene duplications.</title>
        <authorList>
            <person name="Dietrich F.S."/>
            <person name="Voegeli S."/>
            <person name="Kuo S."/>
            <person name="Philippsen P."/>
        </authorList>
    </citation>
    <scope>GENOME REANNOTATION</scope>
    <source>
        <strain evidence="15">ATCC 10895 / CBS 109.51 / FGSC 9923 / NRRL Y-1056</strain>
    </source>
</reference>